<organism evidence="1 2">
    <name type="scientific">Pseudomonas amygdali pv. morsprunorum</name>
    <dbReference type="NCBI Taxonomy" id="129138"/>
    <lineage>
        <taxon>Bacteria</taxon>
        <taxon>Pseudomonadati</taxon>
        <taxon>Pseudomonadota</taxon>
        <taxon>Gammaproteobacteria</taxon>
        <taxon>Pseudomonadales</taxon>
        <taxon>Pseudomonadaceae</taxon>
        <taxon>Pseudomonas</taxon>
        <taxon>Pseudomonas amygdali</taxon>
    </lineage>
</organism>
<accession>A0A3M2W9A9</accession>
<comment type="caution">
    <text evidence="1">The sequence shown here is derived from an EMBL/GenBank/DDBJ whole genome shotgun (WGS) entry which is preliminary data.</text>
</comment>
<name>A0A3M2W9A9_PSEA0</name>
<evidence type="ECO:0000313" key="2">
    <source>
        <dbReference type="Proteomes" id="UP000277952"/>
    </source>
</evidence>
<dbReference type="Proteomes" id="UP000277952">
    <property type="component" value="Unassembled WGS sequence"/>
</dbReference>
<protein>
    <submittedName>
        <fullName evidence="1">Uncharacterized protein</fullName>
    </submittedName>
</protein>
<evidence type="ECO:0000313" key="1">
    <source>
        <dbReference type="EMBL" id="RML48119.1"/>
    </source>
</evidence>
<proteinExistence type="predicted"/>
<gene>
    <name evidence="1" type="ORF">ALQ94_102394</name>
</gene>
<dbReference type="EMBL" id="RBNS01000313">
    <property type="protein sequence ID" value="RML48119.1"/>
    <property type="molecule type" value="Genomic_DNA"/>
</dbReference>
<sequence>MRRSTDCLNDMDRFHWQRSGDHLMEQAGELAASDTRDQFAEMRKELLHVHRDSVFRL</sequence>
<dbReference type="AlphaFoldDB" id="A0A3M2W9A9"/>
<reference evidence="1 2" key="1">
    <citation type="submission" date="2018-08" db="EMBL/GenBank/DDBJ databases">
        <title>Recombination of ecologically and evolutionarily significant loci maintains genetic cohesion in the Pseudomonas syringae species complex.</title>
        <authorList>
            <person name="Dillon M."/>
            <person name="Thakur S."/>
            <person name="Almeida R.N.D."/>
            <person name="Weir B.S."/>
            <person name="Guttman D.S."/>
        </authorList>
    </citation>
    <scope>NUCLEOTIDE SEQUENCE [LARGE SCALE GENOMIC DNA]</scope>
    <source>
        <strain evidence="1 2">19322</strain>
    </source>
</reference>